<gene>
    <name evidence="1" type="ORF">CBER1_07662</name>
</gene>
<dbReference type="AlphaFoldDB" id="A0A2S6C4J2"/>
<organism evidence="1 2">
    <name type="scientific">Cercospora berteroae</name>
    <dbReference type="NCBI Taxonomy" id="357750"/>
    <lineage>
        <taxon>Eukaryota</taxon>
        <taxon>Fungi</taxon>
        <taxon>Dikarya</taxon>
        <taxon>Ascomycota</taxon>
        <taxon>Pezizomycotina</taxon>
        <taxon>Dothideomycetes</taxon>
        <taxon>Dothideomycetidae</taxon>
        <taxon>Mycosphaerellales</taxon>
        <taxon>Mycosphaerellaceae</taxon>
        <taxon>Cercospora</taxon>
    </lineage>
</organism>
<sequence length="267" mass="28368">MAPFDPLETVVVVTSVPEQAAATVQTKAQPLVSKGLRRDTEAKSIVSPGPTEAAVVAQVGVELDMWYGGSGPFHELEAKEIRRPVSSGAAAVAQMEAQPVMSRGPGEEEMTITCPSAAGATIADEMTYFWEDESIPAGFRVVEDEMMIASVMNQCYKMIYRSAPQLLDWHTTGTSTDGSPIGDGQLTHGLANARKESISNQLLSALDTICGARKQKHHPDEPAGDAFGCGSFASSGKADTLPCDSIENADSHVERGRFAPSLRTIAE</sequence>
<dbReference type="Proteomes" id="UP000237631">
    <property type="component" value="Unassembled WGS sequence"/>
</dbReference>
<evidence type="ECO:0000313" key="1">
    <source>
        <dbReference type="EMBL" id="PPJ54654.1"/>
    </source>
</evidence>
<evidence type="ECO:0000313" key="2">
    <source>
        <dbReference type="Proteomes" id="UP000237631"/>
    </source>
</evidence>
<dbReference type="EMBL" id="PNEN01000559">
    <property type="protein sequence ID" value="PPJ54654.1"/>
    <property type="molecule type" value="Genomic_DNA"/>
</dbReference>
<name>A0A2S6C4J2_9PEZI</name>
<keyword evidence="2" id="KW-1185">Reference proteome</keyword>
<comment type="caution">
    <text evidence="1">The sequence shown here is derived from an EMBL/GenBank/DDBJ whole genome shotgun (WGS) entry which is preliminary data.</text>
</comment>
<reference evidence="2" key="1">
    <citation type="journal article" date="2017" name="bioRxiv">
        <title>Conservation of a gene cluster reveals novel cercosporin biosynthetic mechanisms and extends production to the genus Colletotrichum.</title>
        <authorList>
            <person name="de Jonge R."/>
            <person name="Ebert M.K."/>
            <person name="Huitt-Roehl C.R."/>
            <person name="Pal P."/>
            <person name="Suttle J.C."/>
            <person name="Spanner R.E."/>
            <person name="Neubauer J.D."/>
            <person name="Jurick W.M.II."/>
            <person name="Stott K.A."/>
            <person name="Secor G.A."/>
            <person name="Thomma B.P.H.J."/>
            <person name="Van de Peer Y."/>
            <person name="Townsend C.A."/>
            <person name="Bolton M.D."/>
        </authorList>
    </citation>
    <scope>NUCLEOTIDE SEQUENCE [LARGE SCALE GENOMIC DNA]</scope>
    <source>
        <strain evidence="2">CBS538.71</strain>
    </source>
</reference>
<protein>
    <submittedName>
        <fullName evidence="1">Uncharacterized protein</fullName>
    </submittedName>
</protein>
<proteinExistence type="predicted"/>
<accession>A0A2S6C4J2</accession>